<organism evidence="1 2">
    <name type="scientific">Suillus subaureus</name>
    <dbReference type="NCBI Taxonomy" id="48587"/>
    <lineage>
        <taxon>Eukaryota</taxon>
        <taxon>Fungi</taxon>
        <taxon>Dikarya</taxon>
        <taxon>Basidiomycota</taxon>
        <taxon>Agaricomycotina</taxon>
        <taxon>Agaricomycetes</taxon>
        <taxon>Agaricomycetidae</taxon>
        <taxon>Boletales</taxon>
        <taxon>Suillineae</taxon>
        <taxon>Suillaceae</taxon>
        <taxon>Suillus</taxon>
    </lineage>
</organism>
<comment type="caution">
    <text evidence="1">The sequence shown here is derived from an EMBL/GenBank/DDBJ whole genome shotgun (WGS) entry which is preliminary data.</text>
</comment>
<accession>A0A9P7JI18</accession>
<dbReference type="RefSeq" id="XP_041198126.1">
    <property type="nucleotide sequence ID" value="XM_041330168.1"/>
</dbReference>
<gene>
    <name evidence="1" type="ORF">BJ212DRAFT_1261250</name>
</gene>
<dbReference type="EMBL" id="JABBWG010000003">
    <property type="protein sequence ID" value="KAG1824409.1"/>
    <property type="molecule type" value="Genomic_DNA"/>
</dbReference>
<dbReference type="GeneID" id="64624185"/>
<dbReference type="OrthoDB" id="5570013at2759"/>
<evidence type="ECO:0000313" key="1">
    <source>
        <dbReference type="EMBL" id="KAG1824409.1"/>
    </source>
</evidence>
<evidence type="ECO:0000313" key="2">
    <source>
        <dbReference type="Proteomes" id="UP000807769"/>
    </source>
</evidence>
<dbReference type="Proteomes" id="UP000807769">
    <property type="component" value="Unassembled WGS sequence"/>
</dbReference>
<feature type="non-terminal residue" evidence="1">
    <location>
        <position position="1"/>
    </location>
</feature>
<sequence>NEPGFPDPSDGAVVRCIGSAEWDEYYELPSWAQQFPFGSESLFTLPVGSDSLYLVSRGAFQYGTVTVEQSTEVSDDVIVRVRAAYFKEEAFERANVCRLNRQENQNGIGSPLPGQDNKDRLMFDVTLTLPASASEDALYIKSLRTSAPLFRHEVSALSATVFFGSISLNTLHFPINVQSVAAETGIFTTANGLIKGHFHSTSSLKLITTNMAINADIDLFHNESAKPSELVITTANAPLDARVSLTTASGHAGEFGVDAQTANAPLKLTYTNSPVYSQLNSKARTANAPATVHLHSAFEGSFSVSSFIGPSLEQHRVEDPAGKGRQRHITASRSRGHIQGSVRWVEGEHSGGGTGFVQVWTTLSPAKLIL</sequence>
<proteinExistence type="predicted"/>
<protein>
    <submittedName>
        <fullName evidence="1">Uncharacterized protein</fullName>
    </submittedName>
</protein>
<reference evidence="1" key="1">
    <citation type="journal article" date="2020" name="New Phytol.">
        <title>Comparative genomics reveals dynamic genome evolution in host specialist ectomycorrhizal fungi.</title>
        <authorList>
            <person name="Lofgren L.A."/>
            <person name="Nguyen N.H."/>
            <person name="Vilgalys R."/>
            <person name="Ruytinx J."/>
            <person name="Liao H.L."/>
            <person name="Branco S."/>
            <person name="Kuo A."/>
            <person name="LaButti K."/>
            <person name="Lipzen A."/>
            <person name="Andreopoulos W."/>
            <person name="Pangilinan J."/>
            <person name="Riley R."/>
            <person name="Hundley H."/>
            <person name="Na H."/>
            <person name="Barry K."/>
            <person name="Grigoriev I.V."/>
            <person name="Stajich J.E."/>
            <person name="Kennedy P.G."/>
        </authorList>
    </citation>
    <scope>NUCLEOTIDE SEQUENCE</scope>
    <source>
        <strain evidence="1">MN1</strain>
    </source>
</reference>
<name>A0A9P7JI18_9AGAM</name>
<dbReference type="AlphaFoldDB" id="A0A9P7JI18"/>
<keyword evidence="2" id="KW-1185">Reference proteome</keyword>